<feature type="coiled-coil region" evidence="8">
    <location>
        <begin position="865"/>
        <end position="894"/>
    </location>
</feature>
<accession>A0AAW1QLG7</accession>
<evidence type="ECO:0000259" key="11">
    <source>
        <dbReference type="PROSITE" id="PS50827"/>
    </source>
</evidence>
<feature type="domain" description="DDT" evidence="11">
    <location>
        <begin position="604"/>
        <end position="664"/>
    </location>
</feature>
<dbReference type="InterPro" id="IPR018501">
    <property type="entry name" value="DDT_dom"/>
</dbReference>
<comment type="subcellular location">
    <subcellularLocation>
        <location evidence="1 7">Nucleus</location>
    </subcellularLocation>
</comment>
<dbReference type="SUPFAM" id="SSF57903">
    <property type="entry name" value="FYVE/PHD zinc finger"/>
    <property type="match status" value="1"/>
</dbReference>
<reference evidence="13 14" key="1">
    <citation type="journal article" date="2024" name="Nat. Commun.">
        <title>Phylogenomics reveals the evolutionary origins of lichenization in chlorophyte algae.</title>
        <authorList>
            <person name="Puginier C."/>
            <person name="Libourel C."/>
            <person name="Otte J."/>
            <person name="Skaloud P."/>
            <person name="Haon M."/>
            <person name="Grisel S."/>
            <person name="Petersen M."/>
            <person name="Berrin J.G."/>
            <person name="Delaux P.M."/>
            <person name="Dal Grande F."/>
            <person name="Keller J."/>
        </authorList>
    </citation>
    <scope>NUCLEOTIDE SEQUENCE [LARGE SCALE GENOMIC DNA]</scope>
    <source>
        <strain evidence="13 14">SAG 245.80</strain>
    </source>
</reference>
<dbReference type="InterPro" id="IPR019787">
    <property type="entry name" value="Znf_PHD-finger"/>
</dbReference>
<feature type="compositionally biased region" description="Low complexity" evidence="9">
    <location>
        <begin position="153"/>
        <end position="177"/>
    </location>
</feature>
<dbReference type="GO" id="GO:0008270">
    <property type="term" value="F:zinc ion binding"/>
    <property type="evidence" value="ECO:0007669"/>
    <property type="project" value="UniProtKB-KW"/>
</dbReference>
<feature type="domain" description="PHD-type" evidence="10">
    <location>
        <begin position="392"/>
        <end position="444"/>
    </location>
</feature>
<dbReference type="AlphaFoldDB" id="A0AAW1QLG7"/>
<evidence type="ECO:0008006" key="15">
    <source>
        <dbReference type="Google" id="ProtNLM"/>
    </source>
</evidence>
<evidence type="ECO:0000256" key="9">
    <source>
        <dbReference type="SAM" id="MobiDB-lite"/>
    </source>
</evidence>
<dbReference type="GO" id="GO:0005634">
    <property type="term" value="C:nucleus"/>
    <property type="evidence" value="ECO:0007669"/>
    <property type="project" value="UniProtKB-SubCell"/>
</dbReference>
<dbReference type="PROSITE" id="PS50016">
    <property type="entry name" value="ZF_PHD_2"/>
    <property type="match status" value="1"/>
</dbReference>
<keyword evidence="5 7" id="KW-0539">Nucleus</keyword>
<proteinExistence type="predicted"/>
<dbReference type="InterPro" id="IPR001965">
    <property type="entry name" value="Znf_PHD"/>
</dbReference>
<evidence type="ECO:0000256" key="5">
    <source>
        <dbReference type="ARBA" id="ARBA00023242"/>
    </source>
</evidence>
<evidence type="ECO:0000256" key="7">
    <source>
        <dbReference type="PROSITE-ProRule" id="PRU00475"/>
    </source>
</evidence>
<feature type="region of interest" description="Disordered" evidence="9">
    <location>
        <begin position="785"/>
        <end position="813"/>
    </location>
</feature>
<evidence type="ECO:0000256" key="3">
    <source>
        <dbReference type="ARBA" id="ARBA00022771"/>
    </source>
</evidence>
<dbReference type="PROSITE" id="PS51136">
    <property type="entry name" value="WAC"/>
    <property type="match status" value="1"/>
</dbReference>
<evidence type="ECO:0000256" key="2">
    <source>
        <dbReference type="ARBA" id="ARBA00022723"/>
    </source>
</evidence>
<feature type="region of interest" description="Disordered" evidence="9">
    <location>
        <begin position="346"/>
        <end position="366"/>
    </location>
</feature>
<feature type="compositionally biased region" description="Gly residues" evidence="9">
    <location>
        <begin position="552"/>
        <end position="562"/>
    </location>
</feature>
<dbReference type="Pfam" id="PF15613">
    <property type="entry name" value="WSD"/>
    <property type="match status" value="1"/>
</dbReference>
<name>A0AAW1QLG7_9CHLO</name>
<evidence type="ECO:0000259" key="12">
    <source>
        <dbReference type="PROSITE" id="PS51136"/>
    </source>
</evidence>
<dbReference type="PROSITE" id="PS01359">
    <property type="entry name" value="ZF_PHD_1"/>
    <property type="match status" value="1"/>
</dbReference>
<keyword evidence="4" id="KW-0862">Zinc</keyword>
<dbReference type="PROSITE" id="PS50827">
    <property type="entry name" value="DDT"/>
    <property type="match status" value="1"/>
</dbReference>
<keyword evidence="14" id="KW-1185">Reference proteome</keyword>
<dbReference type="InterPro" id="IPR013136">
    <property type="entry name" value="WSTF_Acf1_Cbp146"/>
</dbReference>
<dbReference type="InterPro" id="IPR019786">
    <property type="entry name" value="Zinc_finger_PHD-type_CS"/>
</dbReference>
<evidence type="ECO:0000313" key="13">
    <source>
        <dbReference type="EMBL" id="KAK9821961.1"/>
    </source>
</evidence>
<evidence type="ECO:0000256" key="8">
    <source>
        <dbReference type="SAM" id="Coils"/>
    </source>
</evidence>
<dbReference type="Gene3D" id="3.30.40.10">
    <property type="entry name" value="Zinc/RING finger domain, C3HC4 (zinc finger)"/>
    <property type="match status" value="1"/>
</dbReference>
<keyword evidence="8" id="KW-0175">Coiled coil</keyword>
<dbReference type="InterPro" id="IPR028941">
    <property type="entry name" value="WHIM2_dom"/>
</dbReference>
<feature type="compositionally biased region" description="Basic residues" evidence="9">
    <location>
        <begin position="1038"/>
        <end position="1052"/>
    </location>
</feature>
<dbReference type="EMBL" id="JALJOU010000093">
    <property type="protein sequence ID" value="KAK9821961.1"/>
    <property type="molecule type" value="Genomic_DNA"/>
</dbReference>
<dbReference type="InterPro" id="IPR013083">
    <property type="entry name" value="Znf_RING/FYVE/PHD"/>
</dbReference>
<evidence type="ECO:0000256" key="6">
    <source>
        <dbReference type="PROSITE-ProRule" id="PRU00146"/>
    </source>
</evidence>
<dbReference type="SMART" id="SM00249">
    <property type="entry name" value="PHD"/>
    <property type="match status" value="1"/>
</dbReference>
<feature type="region of interest" description="Disordered" evidence="9">
    <location>
        <begin position="454"/>
        <end position="495"/>
    </location>
</feature>
<feature type="region of interest" description="Disordered" evidence="9">
    <location>
        <begin position="1023"/>
        <end position="1052"/>
    </location>
</feature>
<dbReference type="Pfam" id="PF00628">
    <property type="entry name" value="PHD"/>
    <property type="match status" value="1"/>
</dbReference>
<keyword evidence="2" id="KW-0479">Metal-binding</keyword>
<evidence type="ECO:0000256" key="4">
    <source>
        <dbReference type="ARBA" id="ARBA00022833"/>
    </source>
</evidence>
<feature type="domain" description="WAC" evidence="12">
    <location>
        <begin position="22"/>
        <end position="128"/>
    </location>
</feature>
<comment type="caution">
    <text evidence="13">The sequence shown here is derived from an EMBL/GenBank/DDBJ whole genome shotgun (WGS) entry which is preliminary data.</text>
</comment>
<dbReference type="GO" id="GO:0000785">
    <property type="term" value="C:chromatin"/>
    <property type="evidence" value="ECO:0007669"/>
    <property type="project" value="UniProtKB-ARBA"/>
</dbReference>
<feature type="region of interest" description="Disordered" evidence="9">
    <location>
        <begin position="517"/>
        <end position="568"/>
    </location>
</feature>
<dbReference type="Proteomes" id="UP001445335">
    <property type="component" value="Unassembled WGS sequence"/>
</dbReference>
<sequence>MPLLDGQPHKLDPPPGCVLSSTAVWVIRFTGEIYNDYGLYCAKLAQYRKRVWTCSATQASELTFEEAIASEAAIEKHVPEVPECYRAPVLRHVHHATVRLEELCTQLLARFQGRWVPGEGALALRNGTPATCCVTAALNPPAGSGDAEGGDGVDASAGADRGADGSPGDSPSPNEGGAHPKANGGPAARPPRAPEEAAYRVHWLDRNGRGGGVSAVLRGGELTRRRAPLTKELLKRWLPEAAECVAVKGVKGMPCIWRVVSRLAERYDLPIDLPFELEERLAAAAAPRAPARAGGARGGRNTARAALKAEAAAIAAAAFAEGGEPTLAGLAPAAVEDLRRLQELRRQEAGEEEGTPGTGGRRAARGRLREGDALARLAAAESSRAARVERNNFKCSLCHRTRCPEGTPLVLCDGCPRSFHMACLPLAWGDLPETDWTCPKCVERQKLAVQRLVGQEERRRGAIERSASEELERGDKASRRAAEREAQRALERAERAAREQRRLGVEDLQALAEAQAQLPAAEARERELAAPGSRGGRPPANASPSPSPGSPKSGGRGRGGRGGAKDAAALRTQALETADRVARLRCLVEGPPAVQPAVREERARGALLDALAVVEFLAAFGAACEARPLRLGELQAAAAWPLDSPTLPELYQALLRCVLIEQAGQEGAIRARARRWTRMLGDATWPEVLRRYLLFTRQGGRGAAAEAAAAADGTPPGRLDDRAAALVAAHALAEQPHWQLGPELHLRLLAALCNDITEGAILKAEIAQRAEQALALTAERQKQLAEAKREGDEEGAEELEEALAGMEPGEEPCFQLPRELQDDRASSLAGDDQRWAWHARRAEAAERLAAAERCFRRRRQDGFAVTSEEAQAAAAEAREAAAEHEDALQALALRTPPLGADRHHRTYWWPLGEPAGVWVEEPDSSAVGLIASEAALDALMLRLNRRGRREKALAVALLRRRRELLASLGMRRLHPQIAAVPRPGGAHGRPPLEDVQAEANARLLRAGAERMAELAATVEARGEELLGETGSAAEWRARARTPRARPPSSRRA</sequence>
<dbReference type="InterPro" id="IPR011011">
    <property type="entry name" value="Znf_FYVE_PHD"/>
</dbReference>
<dbReference type="PANTHER" id="PTHR15546">
    <property type="entry name" value="BROMODOMAIN ADJACENT TO ZINC FINGER DOMAIN, 2A"/>
    <property type="match status" value="1"/>
</dbReference>
<evidence type="ECO:0000256" key="1">
    <source>
        <dbReference type="ARBA" id="ARBA00004123"/>
    </source>
</evidence>
<evidence type="ECO:0000313" key="14">
    <source>
        <dbReference type="Proteomes" id="UP001445335"/>
    </source>
</evidence>
<dbReference type="InterPro" id="IPR053271">
    <property type="entry name" value="DDT_domain"/>
</dbReference>
<dbReference type="PANTHER" id="PTHR15546:SF2">
    <property type="entry name" value="DDT DOMAIN-CONTAINING PROTEIN DDB_G0282237"/>
    <property type="match status" value="1"/>
</dbReference>
<keyword evidence="3 6" id="KW-0863">Zinc-finger</keyword>
<protein>
    <recommendedName>
        <fullName evidence="15">PHD-type domain-containing protein</fullName>
    </recommendedName>
</protein>
<feature type="region of interest" description="Disordered" evidence="9">
    <location>
        <begin position="143"/>
        <end position="194"/>
    </location>
</feature>
<dbReference type="Pfam" id="PF10537">
    <property type="entry name" value="WAC_Acf1_DNA_bd"/>
    <property type="match status" value="1"/>
</dbReference>
<feature type="compositionally biased region" description="Acidic residues" evidence="9">
    <location>
        <begin position="792"/>
        <end position="801"/>
    </location>
</feature>
<organism evidence="13 14">
    <name type="scientific">Elliptochloris bilobata</name>
    <dbReference type="NCBI Taxonomy" id="381761"/>
    <lineage>
        <taxon>Eukaryota</taxon>
        <taxon>Viridiplantae</taxon>
        <taxon>Chlorophyta</taxon>
        <taxon>core chlorophytes</taxon>
        <taxon>Trebouxiophyceae</taxon>
        <taxon>Trebouxiophyceae incertae sedis</taxon>
        <taxon>Elliptochloris clade</taxon>
        <taxon>Elliptochloris</taxon>
    </lineage>
</organism>
<gene>
    <name evidence="13" type="ORF">WJX81_005263</name>
</gene>
<evidence type="ECO:0000259" key="10">
    <source>
        <dbReference type="PROSITE" id="PS50016"/>
    </source>
</evidence>